<dbReference type="AlphaFoldDB" id="A0A195CND4"/>
<evidence type="ECO:0000313" key="2">
    <source>
        <dbReference type="Proteomes" id="UP000078542"/>
    </source>
</evidence>
<name>A0A195CND4_9HYME</name>
<gene>
    <name evidence="1" type="ORF">ALC62_07007</name>
</gene>
<proteinExistence type="predicted"/>
<dbReference type="Proteomes" id="UP000078542">
    <property type="component" value="Unassembled WGS sequence"/>
</dbReference>
<protein>
    <submittedName>
        <fullName evidence="1">Uncharacterized protein</fullName>
    </submittedName>
</protein>
<dbReference type="EMBL" id="KQ977513">
    <property type="protein sequence ID" value="KYN02223.1"/>
    <property type="molecule type" value="Genomic_DNA"/>
</dbReference>
<evidence type="ECO:0000313" key="1">
    <source>
        <dbReference type="EMBL" id="KYN02223.1"/>
    </source>
</evidence>
<sequence length="163" mass="19185">MHHKCRLSIGEITPGSSRLIYDGVIVVCMDRHREKEERTRERERERMCVCARVLIQLFLRFTEQTIQHCVVLVARFQSQKLCNLKVDLYRFGISGGDVECKWALNILSRPFHPTIQQDRNARVCTNVVYDWCECKYFRIYPTHAHQRSGTNNQTQLNGISTRL</sequence>
<accession>A0A195CND4</accession>
<reference evidence="1 2" key="1">
    <citation type="submission" date="2016-03" db="EMBL/GenBank/DDBJ databases">
        <title>Cyphomyrmex costatus WGS genome.</title>
        <authorList>
            <person name="Nygaard S."/>
            <person name="Hu H."/>
            <person name="Boomsma J."/>
            <person name="Zhang G."/>
        </authorList>
    </citation>
    <scope>NUCLEOTIDE SEQUENCE [LARGE SCALE GENOMIC DNA]</scope>
    <source>
        <strain evidence="1">MS0001</strain>
        <tissue evidence="1">Whole body</tissue>
    </source>
</reference>
<keyword evidence="2" id="KW-1185">Reference proteome</keyword>
<organism evidence="1 2">
    <name type="scientific">Cyphomyrmex costatus</name>
    <dbReference type="NCBI Taxonomy" id="456900"/>
    <lineage>
        <taxon>Eukaryota</taxon>
        <taxon>Metazoa</taxon>
        <taxon>Ecdysozoa</taxon>
        <taxon>Arthropoda</taxon>
        <taxon>Hexapoda</taxon>
        <taxon>Insecta</taxon>
        <taxon>Pterygota</taxon>
        <taxon>Neoptera</taxon>
        <taxon>Endopterygota</taxon>
        <taxon>Hymenoptera</taxon>
        <taxon>Apocrita</taxon>
        <taxon>Aculeata</taxon>
        <taxon>Formicoidea</taxon>
        <taxon>Formicidae</taxon>
        <taxon>Myrmicinae</taxon>
        <taxon>Cyphomyrmex</taxon>
    </lineage>
</organism>